<gene>
    <name evidence="2" type="ORF">MC378_14250</name>
</gene>
<sequence>MLATASKKDECWLYKQPTQDTCLIDKQSGKVTANIFKVPLYSILYVTSFNIKKNFKKFVKSDGTEYYKRLSLKEIVEVNDNFIFITKDTIINVSHVTKRCDWLYIWIEDQEFKISRSYKQSIIERFESFVL</sequence>
<evidence type="ECO:0000313" key="3">
    <source>
        <dbReference type="Proteomes" id="UP001139369"/>
    </source>
</evidence>
<dbReference type="Proteomes" id="UP001139369">
    <property type="component" value="Unassembled WGS sequence"/>
</dbReference>
<name>A0A9X2AKR0_9FLAO</name>
<proteinExistence type="predicted"/>
<keyword evidence="2" id="KW-0238">DNA-binding</keyword>
<feature type="domain" description="HTH LytTR-type" evidence="1">
    <location>
        <begin position="33"/>
        <end position="127"/>
    </location>
</feature>
<evidence type="ECO:0000313" key="2">
    <source>
        <dbReference type="EMBL" id="MCI2230337.1"/>
    </source>
</evidence>
<comment type="caution">
    <text evidence="2">The sequence shown here is derived from an EMBL/GenBank/DDBJ whole genome shotgun (WGS) entry which is preliminary data.</text>
</comment>
<protein>
    <submittedName>
        <fullName evidence="2">LytTR family transcriptional regulator DNA-binding domain-containing protein</fullName>
    </submittedName>
</protein>
<dbReference type="Pfam" id="PF04397">
    <property type="entry name" value="LytTR"/>
    <property type="match status" value="1"/>
</dbReference>
<dbReference type="GO" id="GO:0003677">
    <property type="term" value="F:DNA binding"/>
    <property type="evidence" value="ECO:0007669"/>
    <property type="project" value="UniProtKB-KW"/>
</dbReference>
<dbReference type="EMBL" id="JAKQYM010000015">
    <property type="protein sequence ID" value="MCI2230337.1"/>
    <property type="molecule type" value="Genomic_DNA"/>
</dbReference>
<dbReference type="SMART" id="SM00850">
    <property type="entry name" value="LytTR"/>
    <property type="match status" value="1"/>
</dbReference>
<organism evidence="2 3">
    <name type="scientific">Polaribacter marinus</name>
    <dbReference type="NCBI Taxonomy" id="2916838"/>
    <lineage>
        <taxon>Bacteria</taxon>
        <taxon>Pseudomonadati</taxon>
        <taxon>Bacteroidota</taxon>
        <taxon>Flavobacteriia</taxon>
        <taxon>Flavobacteriales</taxon>
        <taxon>Flavobacteriaceae</taxon>
    </lineage>
</organism>
<dbReference type="RefSeq" id="WP_242179447.1">
    <property type="nucleotide sequence ID" value="NZ_JAKQYM010000015.1"/>
</dbReference>
<keyword evidence="3" id="KW-1185">Reference proteome</keyword>
<accession>A0A9X2AKR0</accession>
<evidence type="ECO:0000259" key="1">
    <source>
        <dbReference type="SMART" id="SM00850"/>
    </source>
</evidence>
<dbReference type="InterPro" id="IPR007492">
    <property type="entry name" value="LytTR_DNA-bd_dom"/>
</dbReference>
<dbReference type="AlphaFoldDB" id="A0A9X2AKR0"/>
<dbReference type="Gene3D" id="2.40.50.1020">
    <property type="entry name" value="LytTr DNA-binding domain"/>
    <property type="match status" value="1"/>
</dbReference>
<reference evidence="2" key="1">
    <citation type="submission" date="2022-02" db="EMBL/GenBank/DDBJ databases">
        <title>Polaribacter sp. MSW13, isolated from seawater.</title>
        <authorList>
            <person name="Kristyanto S."/>
            <person name="Jung J."/>
            <person name="Jeon C.O."/>
        </authorList>
    </citation>
    <scope>NUCLEOTIDE SEQUENCE</scope>
    <source>
        <strain evidence="2">MSW13</strain>
    </source>
</reference>